<feature type="transmembrane region" description="Helical" evidence="1">
    <location>
        <begin position="318"/>
        <end position="341"/>
    </location>
</feature>
<feature type="transmembrane region" description="Helical" evidence="1">
    <location>
        <begin position="6"/>
        <end position="26"/>
    </location>
</feature>
<dbReference type="AlphaFoldDB" id="A0A6J2YM55"/>
<dbReference type="Proteomes" id="UP000504635">
    <property type="component" value="Unplaced"/>
</dbReference>
<evidence type="ECO:0000256" key="1">
    <source>
        <dbReference type="SAM" id="Phobius"/>
    </source>
</evidence>
<evidence type="ECO:0000313" key="3">
    <source>
        <dbReference type="RefSeq" id="XP_030763925.1"/>
    </source>
</evidence>
<dbReference type="GeneID" id="115888359"/>
<feature type="transmembrane region" description="Helical" evidence="1">
    <location>
        <begin position="287"/>
        <end position="312"/>
    </location>
</feature>
<keyword evidence="1" id="KW-0812">Transmembrane</keyword>
<dbReference type="RefSeq" id="XP_030763925.1">
    <property type="nucleotide sequence ID" value="XM_030908065.1"/>
</dbReference>
<organism evidence="2 3">
    <name type="scientific">Sitophilus oryzae</name>
    <name type="common">Rice weevil</name>
    <name type="synonym">Curculio oryzae</name>
    <dbReference type="NCBI Taxonomy" id="7048"/>
    <lineage>
        <taxon>Eukaryota</taxon>
        <taxon>Metazoa</taxon>
        <taxon>Ecdysozoa</taxon>
        <taxon>Arthropoda</taxon>
        <taxon>Hexapoda</taxon>
        <taxon>Insecta</taxon>
        <taxon>Pterygota</taxon>
        <taxon>Neoptera</taxon>
        <taxon>Endopterygota</taxon>
        <taxon>Coleoptera</taxon>
        <taxon>Polyphaga</taxon>
        <taxon>Cucujiformia</taxon>
        <taxon>Curculionidae</taxon>
        <taxon>Dryophthorinae</taxon>
        <taxon>Sitophilus</taxon>
    </lineage>
</organism>
<keyword evidence="1" id="KW-1133">Transmembrane helix</keyword>
<accession>A0A6J2YM55</accession>
<feature type="transmembrane region" description="Helical" evidence="1">
    <location>
        <begin position="252"/>
        <end position="275"/>
    </location>
</feature>
<protein>
    <submittedName>
        <fullName evidence="3">Uncharacterized protein LOC115888359 isoform X1</fullName>
    </submittedName>
</protein>
<dbReference type="InParanoid" id="A0A6J2YM55"/>
<reference evidence="3" key="1">
    <citation type="submission" date="2025-08" db="UniProtKB">
        <authorList>
            <consortium name="RefSeq"/>
        </authorList>
    </citation>
    <scope>IDENTIFICATION</scope>
    <source>
        <tissue evidence="3">Gonads</tissue>
    </source>
</reference>
<feature type="transmembrane region" description="Helical" evidence="1">
    <location>
        <begin position="219"/>
        <end position="240"/>
    </location>
</feature>
<keyword evidence="1" id="KW-0472">Membrane</keyword>
<gene>
    <name evidence="3" type="primary">LOC115888359</name>
</gene>
<proteinExistence type="predicted"/>
<keyword evidence="2" id="KW-1185">Reference proteome</keyword>
<evidence type="ECO:0000313" key="2">
    <source>
        <dbReference type="Proteomes" id="UP000504635"/>
    </source>
</evidence>
<dbReference type="KEGG" id="soy:115888359"/>
<name>A0A6J2YM55_SITOR</name>
<sequence length="556" mass="62256">MAHSLKYFAVLMCFAVLSEVFTLNFYHLKKATRKKRSDELKYPEPPQCEKDSIYLCISGPKNKRSQMAIVNNTAATGLVMDVNENKIALVQPTHTIILDGIRKKGSIMMNDQQINRDNIFDTLRDYNMSHNFCMQPKGSSANIDTFAQTVVGGKKKIKVNVTIKVALSSLGPELLQKIHDYMSEHDVSIVEALIKVLNEGMMDDMGNLLPAFNLSSEGWFALPGGFATIWPIISGILDFFKKTDYRPFGSLALSIPLILLLISCNGLFVMFAILYELGQKLTLQTVLIFLITAPILLFSFIGVFGGLLLYGVAGVFTIIIKLIELIAMSLFDAIVAAVRIITDMIMSFFTSNDAVKRPDQTLNIQDNVNENAMRLQNLFSEHEKRKSKKSIRPLVNVAMGLRGKMNLVVKGVNIGSAVNILSSDAIQSGMSMAAEIVKLFDRIRTGNLVTRAFSGIFSGALSLLADESDPAFAKAILPGISLPPFATIRKYNETVALLRLPTEQIIKRVPHFNNMFIILDKHYREIYNRSLAEELKRDRRFNNEIRIAIRRHLIHD</sequence>